<proteinExistence type="predicted"/>
<name>A0A0C2FK18_9ACTN</name>
<protein>
    <submittedName>
        <fullName evidence="1">Uncharacterized protein</fullName>
    </submittedName>
</protein>
<evidence type="ECO:0000313" key="2">
    <source>
        <dbReference type="Proteomes" id="UP000031675"/>
    </source>
</evidence>
<dbReference type="Proteomes" id="UP000031675">
    <property type="component" value="Unassembled WGS sequence"/>
</dbReference>
<reference evidence="2" key="1">
    <citation type="journal article" date="2015" name="Chem. Biol.">
        <title>Structure, bioactivity, and resistance mechanism of streptomonomicin, an unusual lasso Peptide from an understudied halophilic actinomycete.</title>
        <authorList>
            <person name="Metelev M."/>
            <person name="Tietz J.I."/>
            <person name="Melby J.O."/>
            <person name="Blair P.M."/>
            <person name="Zhu L."/>
            <person name="Livnat I."/>
            <person name="Severinov K."/>
            <person name="Mitchell D.A."/>
        </authorList>
    </citation>
    <scope>NUCLEOTIDE SEQUENCE [LARGE SCALE GENOMIC DNA]</scope>
    <source>
        <strain evidence="2">YIM 90003</strain>
    </source>
</reference>
<dbReference type="AlphaFoldDB" id="A0A0C2FK18"/>
<keyword evidence="2" id="KW-1185">Reference proteome</keyword>
<dbReference type="RefSeq" id="WP_040271308.1">
    <property type="nucleotide sequence ID" value="NZ_JROO01000009.1"/>
</dbReference>
<organism evidence="1 2">
    <name type="scientific">Streptomonospora alba</name>
    <dbReference type="NCBI Taxonomy" id="183763"/>
    <lineage>
        <taxon>Bacteria</taxon>
        <taxon>Bacillati</taxon>
        <taxon>Actinomycetota</taxon>
        <taxon>Actinomycetes</taxon>
        <taxon>Streptosporangiales</taxon>
        <taxon>Nocardiopsidaceae</taxon>
        <taxon>Streptomonospora</taxon>
    </lineage>
</organism>
<sequence>MADHDSTQHASAEDERQYSLEELIDTTAKTVSYLLFRGVPPADAEDSAAHAYREARRRLEAAKPVDSLPGLMRRMAWCFYSKQVHRREKNVPAVHTDRRPRHLDR</sequence>
<dbReference type="EMBL" id="JROO01000009">
    <property type="protein sequence ID" value="KIH99699.1"/>
    <property type="molecule type" value="Genomic_DNA"/>
</dbReference>
<accession>A0A0C2FK18</accession>
<evidence type="ECO:0000313" key="1">
    <source>
        <dbReference type="EMBL" id="KIH99699.1"/>
    </source>
</evidence>
<gene>
    <name evidence="1" type="ORF">LP52_05505</name>
</gene>
<comment type="caution">
    <text evidence="1">The sequence shown here is derived from an EMBL/GenBank/DDBJ whole genome shotgun (WGS) entry which is preliminary data.</text>
</comment>